<dbReference type="HAMAP" id="MF_01161">
    <property type="entry name" value="tRNA_Ile_lys_synt"/>
    <property type="match status" value="1"/>
</dbReference>
<accession>A0A191T5Y8</accession>
<keyword evidence="3 6" id="KW-0547">Nucleotide-binding</keyword>
<feature type="domain" description="tRNA(Ile)-lysidine/2-thiocytidine synthase N-terminal" evidence="7">
    <location>
        <begin position="32"/>
        <end position="245"/>
    </location>
</feature>
<keyword evidence="8" id="KW-0150">Chloroplast</keyword>
<dbReference type="InterPro" id="IPR012795">
    <property type="entry name" value="tRNA_Ile_lys_synt_N"/>
</dbReference>
<evidence type="ECO:0000256" key="6">
    <source>
        <dbReference type="HAMAP-Rule" id="MF_01161"/>
    </source>
</evidence>
<comment type="domain">
    <text evidence="6">The N-terminal region contains the highly conserved SGGXDS motif, predicted to be a P-loop motif involved in ATP binding.</text>
</comment>
<reference evidence="8" key="1">
    <citation type="journal article" date="2016" name="Front. Plant Sci.">
        <title>Comparative Chloroplast Genome Analyses of Streptophyte Green Algae Uncover Major Structural Alterations in the Klebsormidiophyceae, Coleochaetophyceae and Zygnematophyceae.</title>
        <authorList>
            <person name="Lemieux C."/>
            <person name="Otis C."/>
            <person name="Turmel M."/>
        </authorList>
    </citation>
    <scope>NUCLEOTIDE SEQUENCE</scope>
</reference>
<protein>
    <recommendedName>
        <fullName evidence="6">tRNA(Ile)-lysidine synthase, chloroplastic</fullName>
        <ecNumber evidence="6">6.3.4.19</ecNumber>
    </recommendedName>
    <alternativeName>
        <fullName evidence="6">tRNA(Ile)-2-lysyl-cytidine synthase</fullName>
    </alternativeName>
    <alternativeName>
        <fullName evidence="6">tRNA(Ile)-lysidine synthetase</fullName>
    </alternativeName>
</protein>
<sequence length="391" mass="46376">MKHKQKIQDIKILRKINNNISERTLLCPFQRVLIAVSGGQDSICLMRMLYHLKTQWQWKLGIVHCDHRWNLTSQLQAKHVARLAASMQIDYYQSVAIQCVKQETIARNWRYQMIQTIAVDHDYTAVVTAHSASDRIETLLYHLIRGTGLQGIQSLSWKRQLSNMRYTPWKSWITTLRVCYKNVKYIKNDGMILYHHHIPKLQLIRPLLDTTRTEIRILLHSWRLPCWPDPTNQTVRMRRNRIRHRLIPYIRLHYNPSVDQALARWSEIVHAENVYLERLSSSILSKIEVNINMYKSKIPTSGISMELFASLPIVFQRRILRKFLYQYIQRDLSFHYIEHIRLYCIFSKSFSFSSKQSDMTNNIVSRHTWISLPGKVKLLILDKVIICILAK</sequence>
<dbReference type="InterPro" id="IPR011063">
    <property type="entry name" value="TilS/TtcA_N"/>
</dbReference>
<organism evidence="8">
    <name type="scientific">Closterium baillyanum</name>
    <dbReference type="NCBI Taxonomy" id="1416941"/>
    <lineage>
        <taxon>Eukaryota</taxon>
        <taxon>Viridiplantae</taxon>
        <taxon>Streptophyta</taxon>
        <taxon>Zygnematophyceae</taxon>
        <taxon>Zygnematophycidae</taxon>
        <taxon>Desmidiales</taxon>
        <taxon>Closteriaceae</taxon>
        <taxon>Closterium</taxon>
    </lineage>
</organism>
<dbReference type="EMBL" id="KU646494">
    <property type="protein sequence ID" value="ANI25808.1"/>
    <property type="molecule type" value="Genomic_DNA"/>
</dbReference>
<dbReference type="Pfam" id="PF01171">
    <property type="entry name" value="ATP_bind_3"/>
    <property type="match status" value="1"/>
</dbReference>
<dbReference type="RefSeq" id="YP_009256762.1">
    <property type="nucleotide sequence ID" value="NC_030314.1"/>
</dbReference>
<dbReference type="NCBIfam" id="TIGR02432">
    <property type="entry name" value="lysidine_TilS_N"/>
    <property type="match status" value="1"/>
</dbReference>
<dbReference type="GO" id="GO:0032267">
    <property type="term" value="F:tRNA(Ile)-lysidine synthase activity"/>
    <property type="evidence" value="ECO:0007669"/>
    <property type="project" value="UniProtKB-EC"/>
</dbReference>
<dbReference type="PANTHER" id="PTHR43033:SF1">
    <property type="entry name" value="TRNA(ILE)-LYSIDINE SYNTHASE-RELATED"/>
    <property type="match status" value="1"/>
</dbReference>
<dbReference type="EC" id="6.3.4.19" evidence="6"/>
<evidence type="ECO:0000256" key="5">
    <source>
        <dbReference type="ARBA" id="ARBA00048539"/>
    </source>
</evidence>
<dbReference type="GO" id="GO:0006400">
    <property type="term" value="P:tRNA modification"/>
    <property type="evidence" value="ECO:0007669"/>
    <property type="project" value="UniProtKB-UniRule"/>
</dbReference>
<keyword evidence="8" id="KW-0934">Plastid</keyword>
<geneLocation type="chloroplast" evidence="8"/>
<comment type="subcellular location">
    <subcellularLocation>
        <location evidence="6">Plastid</location>
        <location evidence="6">Chloroplast</location>
    </subcellularLocation>
</comment>
<dbReference type="AlphaFoldDB" id="A0A191T5Y8"/>
<evidence type="ECO:0000256" key="2">
    <source>
        <dbReference type="ARBA" id="ARBA00022694"/>
    </source>
</evidence>
<comment type="catalytic activity">
    <reaction evidence="5 6">
        <text>cytidine(34) in tRNA(Ile2) + L-lysine + ATP = lysidine(34) in tRNA(Ile2) + AMP + diphosphate + H(+)</text>
        <dbReference type="Rhea" id="RHEA:43744"/>
        <dbReference type="Rhea" id="RHEA-COMP:10625"/>
        <dbReference type="Rhea" id="RHEA-COMP:10670"/>
        <dbReference type="ChEBI" id="CHEBI:15378"/>
        <dbReference type="ChEBI" id="CHEBI:30616"/>
        <dbReference type="ChEBI" id="CHEBI:32551"/>
        <dbReference type="ChEBI" id="CHEBI:33019"/>
        <dbReference type="ChEBI" id="CHEBI:82748"/>
        <dbReference type="ChEBI" id="CHEBI:83665"/>
        <dbReference type="ChEBI" id="CHEBI:456215"/>
        <dbReference type="EC" id="6.3.4.19"/>
    </reaction>
</comment>
<evidence type="ECO:0000259" key="7">
    <source>
        <dbReference type="Pfam" id="PF01171"/>
    </source>
</evidence>
<proteinExistence type="inferred from homology"/>
<dbReference type="Gene3D" id="3.40.50.620">
    <property type="entry name" value="HUPs"/>
    <property type="match status" value="1"/>
</dbReference>
<evidence type="ECO:0000256" key="4">
    <source>
        <dbReference type="ARBA" id="ARBA00022840"/>
    </source>
</evidence>
<dbReference type="GeneID" id="27986693"/>
<dbReference type="GO" id="GO:0009507">
    <property type="term" value="C:chloroplast"/>
    <property type="evidence" value="ECO:0007669"/>
    <property type="project" value="UniProtKB-SubCell"/>
</dbReference>
<keyword evidence="2 6" id="KW-0819">tRNA processing</keyword>
<dbReference type="SUPFAM" id="SSF82829">
    <property type="entry name" value="MesJ substrate recognition domain-like"/>
    <property type="match status" value="1"/>
</dbReference>
<dbReference type="PANTHER" id="PTHR43033">
    <property type="entry name" value="TRNA(ILE)-LYSIDINE SYNTHASE-RELATED"/>
    <property type="match status" value="1"/>
</dbReference>
<evidence type="ECO:0000256" key="3">
    <source>
        <dbReference type="ARBA" id="ARBA00022741"/>
    </source>
</evidence>
<dbReference type="SUPFAM" id="SSF52402">
    <property type="entry name" value="Adenine nucleotide alpha hydrolases-like"/>
    <property type="match status" value="1"/>
</dbReference>
<evidence type="ECO:0000256" key="1">
    <source>
        <dbReference type="ARBA" id="ARBA00022598"/>
    </source>
</evidence>
<feature type="binding site" evidence="6">
    <location>
        <begin position="37"/>
        <end position="42"/>
    </location>
    <ligand>
        <name>ATP</name>
        <dbReference type="ChEBI" id="CHEBI:30616"/>
    </ligand>
</feature>
<dbReference type="GO" id="GO:0005524">
    <property type="term" value="F:ATP binding"/>
    <property type="evidence" value="ECO:0007669"/>
    <property type="project" value="UniProtKB-UniRule"/>
</dbReference>
<name>A0A191T5Y8_9VIRI</name>
<dbReference type="Gene3D" id="1.20.59.20">
    <property type="match status" value="1"/>
</dbReference>
<keyword evidence="4 6" id="KW-0067">ATP-binding</keyword>
<dbReference type="InterPro" id="IPR014729">
    <property type="entry name" value="Rossmann-like_a/b/a_fold"/>
</dbReference>
<gene>
    <name evidence="6 8" type="primary">tilS</name>
</gene>
<evidence type="ECO:0000313" key="8">
    <source>
        <dbReference type="EMBL" id="ANI25808.1"/>
    </source>
</evidence>
<dbReference type="InterPro" id="IPR012094">
    <property type="entry name" value="tRNA_Ile_lys_synt"/>
</dbReference>
<keyword evidence="1 6" id="KW-0436">Ligase</keyword>
<dbReference type="CDD" id="cd01992">
    <property type="entry name" value="TilS_N"/>
    <property type="match status" value="1"/>
</dbReference>
<comment type="function">
    <text evidence="6">Ligates lysine onto the cytidine present at position 34 of the AUA codon-specific tRNA(Ile) that contains the anticodon CAU, in an ATP-dependent manner. Cytidine is converted to lysidine, thus changing the amino acid specificity of the tRNA from methionine to isoleucine.</text>
</comment>
<comment type="similarity">
    <text evidence="6">Belongs to the tRNA(Ile)-lysidine synthase family.</text>
</comment>